<dbReference type="InterPro" id="IPR036249">
    <property type="entry name" value="Thioredoxin-like_sf"/>
</dbReference>
<dbReference type="Pfam" id="PF11009">
    <property type="entry name" value="BrxC"/>
    <property type="match status" value="1"/>
</dbReference>
<dbReference type="Gene3D" id="3.40.30.10">
    <property type="entry name" value="Glutaredoxin"/>
    <property type="match status" value="1"/>
</dbReference>
<dbReference type="Proteomes" id="UP000190042">
    <property type="component" value="Unassembled WGS sequence"/>
</dbReference>
<name>A0A1T4YVW0_9BACL</name>
<protein>
    <submittedName>
        <fullName evidence="1">Bacillithiol system protein YtxJ</fullName>
    </submittedName>
</protein>
<dbReference type="RefSeq" id="WP_078818651.1">
    <property type="nucleotide sequence ID" value="NZ_FUYJ01000010.1"/>
</dbReference>
<proteinExistence type="predicted"/>
<gene>
    <name evidence="1" type="ORF">SAMN04244570_0038</name>
</gene>
<dbReference type="AlphaFoldDB" id="A0A1T4YVW0"/>
<dbReference type="EMBL" id="FUYJ01000010">
    <property type="protein sequence ID" value="SKB05944.1"/>
    <property type="molecule type" value="Genomic_DNA"/>
</dbReference>
<evidence type="ECO:0000313" key="2">
    <source>
        <dbReference type="Proteomes" id="UP000190042"/>
    </source>
</evidence>
<dbReference type="InterPro" id="IPR022551">
    <property type="entry name" value="BrxC"/>
</dbReference>
<dbReference type="SUPFAM" id="SSF52833">
    <property type="entry name" value="Thioredoxin-like"/>
    <property type="match status" value="1"/>
</dbReference>
<evidence type="ECO:0000313" key="1">
    <source>
        <dbReference type="EMBL" id="SKB05944.1"/>
    </source>
</evidence>
<dbReference type="NCBIfam" id="TIGR04019">
    <property type="entry name" value="B_thiol_YtxJ"/>
    <property type="match status" value="1"/>
</dbReference>
<reference evidence="2" key="1">
    <citation type="submission" date="2017-02" db="EMBL/GenBank/DDBJ databases">
        <authorList>
            <person name="Varghese N."/>
            <person name="Submissions S."/>
        </authorList>
    </citation>
    <scope>NUCLEOTIDE SEQUENCE [LARGE SCALE GENOMIC DNA]</scope>
    <source>
        <strain evidence="2">DSM 23966</strain>
    </source>
</reference>
<accession>A0A1T4YVW0</accession>
<keyword evidence="2" id="KW-1185">Reference proteome</keyword>
<organism evidence="1 2">
    <name type="scientific">Sporosarcina newyorkensis</name>
    <dbReference type="NCBI Taxonomy" id="759851"/>
    <lineage>
        <taxon>Bacteria</taxon>
        <taxon>Bacillati</taxon>
        <taxon>Bacillota</taxon>
        <taxon>Bacilli</taxon>
        <taxon>Bacillales</taxon>
        <taxon>Caryophanaceae</taxon>
        <taxon>Sporosarcina</taxon>
    </lineage>
</organism>
<sequence length="109" mass="12802">MHEIFTTEQWDDLLDQSNEVPILLMKHSSTCPISLAAFDAFQRVETDLPKYYLIVQKSKPLSREIERDMQIRHESPQLFLMKNGNVVWQATHYSIREPAITQAIQEHYA</sequence>